<dbReference type="AlphaFoldDB" id="L8H0R1"/>
<keyword evidence="1" id="KW-0472">Membrane</keyword>
<sequence length="74" mass="8031">MSDSVVAGAVQTRLSTSGAVVPIRQLGFISRFTKSIKKYLLQPFVVGFAVALGMSFGYSAYDAIVHRVATFWKS</sequence>
<dbReference type="VEuPathDB" id="AmoebaDB:ACA1_208340"/>
<reference evidence="2 3" key="1">
    <citation type="journal article" date="2013" name="Genome Biol.">
        <title>Genome of Acanthamoeba castellanii highlights extensive lateral gene transfer and early evolution of tyrosine kinase signaling.</title>
        <authorList>
            <person name="Clarke M."/>
            <person name="Lohan A.J."/>
            <person name="Liu B."/>
            <person name="Lagkouvardos I."/>
            <person name="Roy S."/>
            <person name="Zafar N."/>
            <person name="Bertelli C."/>
            <person name="Schilde C."/>
            <person name="Kianianmomeni A."/>
            <person name="Burglin T.R."/>
            <person name="Frech C."/>
            <person name="Turcotte B."/>
            <person name="Kopec K.O."/>
            <person name="Synnott J.M."/>
            <person name="Choo C."/>
            <person name="Paponov I."/>
            <person name="Finkler A."/>
            <person name="Soon Heng Tan C."/>
            <person name="Hutchins A.P."/>
            <person name="Weinmeier T."/>
            <person name="Rattei T."/>
            <person name="Chu J.S."/>
            <person name="Gimenez G."/>
            <person name="Irimia M."/>
            <person name="Rigden D.J."/>
            <person name="Fitzpatrick D.A."/>
            <person name="Lorenzo-Morales J."/>
            <person name="Bateman A."/>
            <person name="Chiu C.H."/>
            <person name="Tang P."/>
            <person name="Hegemann P."/>
            <person name="Fromm H."/>
            <person name="Raoult D."/>
            <person name="Greub G."/>
            <person name="Miranda-Saavedra D."/>
            <person name="Chen N."/>
            <person name="Nash P."/>
            <person name="Ginger M.L."/>
            <person name="Horn M."/>
            <person name="Schaap P."/>
            <person name="Caler L."/>
            <person name="Loftus B."/>
        </authorList>
    </citation>
    <scope>NUCLEOTIDE SEQUENCE [LARGE SCALE GENOMIC DNA]</scope>
    <source>
        <strain evidence="2 3">Neff</strain>
    </source>
</reference>
<evidence type="ECO:0000313" key="3">
    <source>
        <dbReference type="Proteomes" id="UP000011083"/>
    </source>
</evidence>
<accession>L8H0R1</accession>
<protein>
    <submittedName>
        <fullName evidence="2">Uncharacterized protein</fullName>
    </submittedName>
</protein>
<dbReference type="GeneID" id="14918703"/>
<name>L8H0R1_ACACF</name>
<evidence type="ECO:0000256" key="1">
    <source>
        <dbReference type="SAM" id="Phobius"/>
    </source>
</evidence>
<dbReference type="RefSeq" id="XP_004339972.1">
    <property type="nucleotide sequence ID" value="XM_004339924.1"/>
</dbReference>
<evidence type="ECO:0000313" key="2">
    <source>
        <dbReference type="EMBL" id="ELR17956.1"/>
    </source>
</evidence>
<gene>
    <name evidence="2" type="ORF">ACA1_208340</name>
</gene>
<keyword evidence="1" id="KW-0812">Transmembrane</keyword>
<organism evidence="2 3">
    <name type="scientific">Acanthamoeba castellanii (strain ATCC 30010 / Neff)</name>
    <dbReference type="NCBI Taxonomy" id="1257118"/>
    <lineage>
        <taxon>Eukaryota</taxon>
        <taxon>Amoebozoa</taxon>
        <taxon>Discosea</taxon>
        <taxon>Longamoebia</taxon>
        <taxon>Centramoebida</taxon>
        <taxon>Acanthamoebidae</taxon>
        <taxon>Acanthamoeba</taxon>
    </lineage>
</organism>
<keyword evidence="3" id="KW-1185">Reference proteome</keyword>
<dbReference type="Proteomes" id="UP000011083">
    <property type="component" value="Unassembled WGS sequence"/>
</dbReference>
<proteinExistence type="predicted"/>
<feature type="transmembrane region" description="Helical" evidence="1">
    <location>
        <begin position="39"/>
        <end position="61"/>
    </location>
</feature>
<dbReference type="EMBL" id="KB007966">
    <property type="protein sequence ID" value="ELR17956.1"/>
    <property type="molecule type" value="Genomic_DNA"/>
</dbReference>
<dbReference type="KEGG" id="acan:ACA1_208340"/>
<keyword evidence="1" id="KW-1133">Transmembrane helix</keyword>